<evidence type="ECO:0000256" key="2">
    <source>
        <dbReference type="ARBA" id="ARBA00009140"/>
    </source>
</evidence>
<evidence type="ECO:0000256" key="3">
    <source>
        <dbReference type="ARBA" id="ARBA00012151"/>
    </source>
</evidence>
<evidence type="ECO:0000313" key="11">
    <source>
        <dbReference type="EMBL" id="CAK9440244.1"/>
    </source>
</evidence>
<comment type="catalytic activity">
    <reaction evidence="10">
        <text>[protein]-C-terminal S-[(2E,6E)-farnesyl]-L-cysteine + S-adenosyl-L-methionine = [protein]-C-terminal S-[(2E,6E)-farnesyl]-L-cysteine methyl ester + S-adenosyl-L-homocysteine</text>
        <dbReference type="Rhea" id="RHEA:21672"/>
        <dbReference type="Rhea" id="RHEA-COMP:12125"/>
        <dbReference type="Rhea" id="RHEA-COMP:12126"/>
        <dbReference type="ChEBI" id="CHEBI:57856"/>
        <dbReference type="ChEBI" id="CHEBI:59789"/>
        <dbReference type="ChEBI" id="CHEBI:90510"/>
        <dbReference type="ChEBI" id="CHEBI:90511"/>
        <dbReference type="EC" id="2.1.1.100"/>
    </reaction>
</comment>
<keyword evidence="12" id="KW-1185">Reference proteome</keyword>
<evidence type="ECO:0000313" key="12">
    <source>
        <dbReference type="Proteomes" id="UP001497383"/>
    </source>
</evidence>
<dbReference type="PROSITE" id="PS51564">
    <property type="entry name" value="SAM_ICMT"/>
    <property type="match status" value="1"/>
</dbReference>
<evidence type="ECO:0000256" key="1">
    <source>
        <dbReference type="ARBA" id="ARBA00004141"/>
    </source>
</evidence>
<dbReference type="EC" id="2.1.1.100" evidence="3 10"/>
<dbReference type="PANTHER" id="PTHR12714">
    <property type="entry name" value="PROTEIN-S ISOPRENYLCYSTEINE O-METHYLTRANSFERASE"/>
    <property type="match status" value="1"/>
</dbReference>
<dbReference type="EMBL" id="OZ022409">
    <property type="protein sequence ID" value="CAK9440244.1"/>
    <property type="molecule type" value="Genomic_DNA"/>
</dbReference>
<evidence type="ECO:0000256" key="6">
    <source>
        <dbReference type="ARBA" id="ARBA00022691"/>
    </source>
</evidence>
<keyword evidence="7 10" id="KW-0812">Transmembrane</keyword>
<name>A0ABP0ZPP4_9ASCO</name>
<keyword evidence="9 10" id="KW-0472">Membrane</keyword>
<dbReference type="Pfam" id="PF04140">
    <property type="entry name" value="ICMT"/>
    <property type="match status" value="1"/>
</dbReference>
<accession>A0ABP0ZPP4</accession>
<evidence type="ECO:0000256" key="4">
    <source>
        <dbReference type="ARBA" id="ARBA00022603"/>
    </source>
</evidence>
<keyword evidence="6 10" id="KW-0949">S-adenosyl-L-methionine</keyword>
<organism evidence="11 12">
    <name type="scientific">Lodderomyces beijingensis</name>
    <dbReference type="NCBI Taxonomy" id="1775926"/>
    <lineage>
        <taxon>Eukaryota</taxon>
        <taxon>Fungi</taxon>
        <taxon>Dikarya</taxon>
        <taxon>Ascomycota</taxon>
        <taxon>Saccharomycotina</taxon>
        <taxon>Pichiomycetes</taxon>
        <taxon>Debaryomycetaceae</taxon>
        <taxon>Candida/Lodderomyces clade</taxon>
        <taxon>Lodderomyces</taxon>
    </lineage>
</organism>
<sequence>MVLVSKYSRYDPLRNNLLKIAAKSFLLGAVTTGAVVMEFSQPQCIPVCIYIQCLCLFHSLEFVATYVFNNTQVDDDSFILEDKEFHMITALSLLEHWLTPEYLKIPTVVRLVGLLSIASGQIARTLSMYTARESFNHYVQQSGKKSHTLVTTGIYSYIRHPSYFGFFVWFIGMELLLRNVATLAIGSVILWKFFKDRIRYEEKFLINMFQDSYIKYRATTRTWMLIE</sequence>
<comment type="subcellular location">
    <subcellularLocation>
        <location evidence="10">Endoplasmic reticulum membrane</location>
        <topology evidence="10">Multi-pass membrane protein</topology>
    </subcellularLocation>
    <subcellularLocation>
        <location evidence="1">Membrane</location>
        <topology evidence="1">Multi-pass membrane protein</topology>
    </subcellularLocation>
</comment>
<evidence type="ECO:0000256" key="10">
    <source>
        <dbReference type="RuleBase" id="RU362022"/>
    </source>
</evidence>
<evidence type="ECO:0000256" key="5">
    <source>
        <dbReference type="ARBA" id="ARBA00022679"/>
    </source>
</evidence>
<protein>
    <recommendedName>
        <fullName evidence="3 10">Protein-S-isoprenylcysteine O-methyltransferase</fullName>
        <ecNumber evidence="3 10">2.1.1.100</ecNumber>
    </recommendedName>
</protein>
<keyword evidence="10" id="KW-0256">Endoplasmic reticulum</keyword>
<dbReference type="GeneID" id="92209540"/>
<keyword evidence="8 10" id="KW-1133">Transmembrane helix</keyword>
<dbReference type="InterPro" id="IPR007269">
    <property type="entry name" value="ICMT_MeTrfase"/>
</dbReference>
<evidence type="ECO:0000256" key="7">
    <source>
        <dbReference type="ARBA" id="ARBA00022692"/>
    </source>
</evidence>
<dbReference type="RefSeq" id="XP_066831282.1">
    <property type="nucleotide sequence ID" value="XM_066974555.1"/>
</dbReference>
<keyword evidence="4 10" id="KW-0489">Methyltransferase</keyword>
<evidence type="ECO:0000256" key="9">
    <source>
        <dbReference type="ARBA" id="ARBA00023136"/>
    </source>
</evidence>
<comment type="similarity">
    <text evidence="2 10">Belongs to the class VI-like SAM-binding methyltransferase superfamily. Isoprenylcysteine carboxyl methyltransferase family.</text>
</comment>
<reference evidence="11 12" key="1">
    <citation type="submission" date="2024-03" db="EMBL/GenBank/DDBJ databases">
        <authorList>
            <person name="Brejova B."/>
        </authorList>
    </citation>
    <scope>NUCLEOTIDE SEQUENCE [LARGE SCALE GENOMIC DNA]</scope>
    <source>
        <strain evidence="11 12">CBS 14171</strain>
    </source>
</reference>
<dbReference type="PANTHER" id="PTHR12714:SF9">
    <property type="entry name" value="PROTEIN-S-ISOPRENYLCYSTEINE O-METHYLTRANSFERASE"/>
    <property type="match status" value="1"/>
</dbReference>
<keyword evidence="5" id="KW-0808">Transferase</keyword>
<dbReference type="Proteomes" id="UP001497383">
    <property type="component" value="Chromosome 5"/>
</dbReference>
<dbReference type="Gene3D" id="1.20.120.1630">
    <property type="match status" value="1"/>
</dbReference>
<comment type="caution">
    <text evidence="10">Lacks conserved residue(s) required for the propagation of feature annotation.</text>
</comment>
<gene>
    <name evidence="11" type="ORF">LODBEIA_P43440</name>
</gene>
<evidence type="ECO:0000256" key="8">
    <source>
        <dbReference type="ARBA" id="ARBA00022989"/>
    </source>
</evidence>
<feature type="transmembrane region" description="Helical" evidence="10">
    <location>
        <begin position="166"/>
        <end position="191"/>
    </location>
</feature>
<proteinExistence type="inferred from homology"/>
<dbReference type="InterPro" id="IPR025770">
    <property type="entry name" value="PPMT_MeTrfase"/>
</dbReference>